<reference evidence="3" key="1">
    <citation type="journal article" date="2019" name="Int. J. Syst. Evol. Microbiol.">
        <title>The Global Catalogue of Microorganisms (GCM) 10K type strain sequencing project: providing services to taxonomists for standard genome sequencing and annotation.</title>
        <authorList>
            <consortium name="The Broad Institute Genomics Platform"/>
            <consortium name="The Broad Institute Genome Sequencing Center for Infectious Disease"/>
            <person name="Wu L."/>
            <person name="Ma J."/>
        </authorList>
    </citation>
    <scope>NUCLEOTIDE SEQUENCE [LARGE SCALE GENOMIC DNA]</scope>
    <source>
        <strain evidence="3">JCM 9095</strain>
    </source>
</reference>
<organism evidence="2 3">
    <name type="scientific">Streptomyces virens</name>
    <dbReference type="NCBI Taxonomy" id="285572"/>
    <lineage>
        <taxon>Bacteria</taxon>
        <taxon>Bacillati</taxon>
        <taxon>Actinomycetota</taxon>
        <taxon>Actinomycetes</taxon>
        <taxon>Kitasatosporales</taxon>
        <taxon>Streptomycetaceae</taxon>
        <taxon>Streptomyces</taxon>
    </lineage>
</organism>
<sequence length="99" mass="10323">MHRIARKAPRLRPVTGDEARGCGEETSALGGIRRADPAALSAPGGSPRPHRGTARGGHLRPHRATYAGPAELAASVRQFIAAPLPRAAPAARPPTAEPW</sequence>
<evidence type="ECO:0000313" key="3">
    <source>
        <dbReference type="Proteomes" id="UP001501866"/>
    </source>
</evidence>
<proteinExistence type="predicted"/>
<name>A0ABP6PPP4_9ACTN</name>
<keyword evidence="3" id="KW-1185">Reference proteome</keyword>
<feature type="compositionally biased region" description="Basic residues" evidence="1">
    <location>
        <begin position="48"/>
        <end position="62"/>
    </location>
</feature>
<evidence type="ECO:0000313" key="2">
    <source>
        <dbReference type="EMBL" id="GAA3184767.1"/>
    </source>
</evidence>
<accession>A0ABP6PPP4</accession>
<feature type="region of interest" description="Disordered" evidence="1">
    <location>
        <begin position="1"/>
        <end position="62"/>
    </location>
</feature>
<protein>
    <submittedName>
        <fullName evidence="2">Uncharacterized protein</fullName>
    </submittedName>
</protein>
<comment type="caution">
    <text evidence="2">The sequence shown here is derived from an EMBL/GenBank/DDBJ whole genome shotgun (WGS) entry which is preliminary data.</text>
</comment>
<dbReference type="Proteomes" id="UP001501866">
    <property type="component" value="Unassembled WGS sequence"/>
</dbReference>
<gene>
    <name evidence="2" type="ORF">GCM10010451_37490</name>
</gene>
<dbReference type="EMBL" id="BAAAUH010000027">
    <property type="protein sequence ID" value="GAA3184767.1"/>
    <property type="molecule type" value="Genomic_DNA"/>
</dbReference>
<evidence type="ECO:0000256" key="1">
    <source>
        <dbReference type="SAM" id="MobiDB-lite"/>
    </source>
</evidence>
<feature type="compositionally biased region" description="Basic residues" evidence="1">
    <location>
        <begin position="1"/>
        <end position="10"/>
    </location>
</feature>